<evidence type="ECO:0000313" key="2">
    <source>
        <dbReference type="Proteomes" id="UP000663868"/>
    </source>
</evidence>
<accession>A0A820RAC8</accession>
<sequence length="115" mass="13455">KSAIVIANEVKRNLNNFEEILNQCSVESQTTIYDGDVTEMKNQLDKMIDVEKRLDNIADIYSNTITLVKRLTSYNLYDLQSVEEILKNFHQNWKSIKTIVLRNENILHENIINNL</sequence>
<dbReference type="SUPFAM" id="SSF46966">
    <property type="entry name" value="Spectrin repeat"/>
    <property type="match status" value="1"/>
</dbReference>
<dbReference type="AlphaFoldDB" id="A0A820RAC8"/>
<dbReference type="InterPro" id="IPR002017">
    <property type="entry name" value="Spectrin_repeat"/>
</dbReference>
<name>A0A820RAC8_9BILA</name>
<proteinExistence type="predicted"/>
<feature type="non-terminal residue" evidence="1">
    <location>
        <position position="1"/>
    </location>
</feature>
<protein>
    <submittedName>
        <fullName evidence="1">Uncharacterized protein</fullName>
    </submittedName>
</protein>
<reference evidence="1" key="1">
    <citation type="submission" date="2021-02" db="EMBL/GenBank/DDBJ databases">
        <authorList>
            <person name="Nowell W R."/>
        </authorList>
    </citation>
    <scope>NUCLEOTIDE SEQUENCE</scope>
</reference>
<feature type="non-terminal residue" evidence="1">
    <location>
        <position position="115"/>
    </location>
</feature>
<gene>
    <name evidence="1" type="ORF">KXQ929_LOCUS53198</name>
</gene>
<comment type="caution">
    <text evidence="1">The sequence shown here is derived from an EMBL/GenBank/DDBJ whole genome shotgun (WGS) entry which is preliminary data.</text>
</comment>
<dbReference type="EMBL" id="CAJOBB010029599">
    <property type="protein sequence ID" value="CAF4437976.1"/>
    <property type="molecule type" value="Genomic_DNA"/>
</dbReference>
<evidence type="ECO:0000313" key="1">
    <source>
        <dbReference type="EMBL" id="CAF4437976.1"/>
    </source>
</evidence>
<dbReference type="Gene3D" id="1.20.58.60">
    <property type="match status" value="1"/>
</dbReference>
<dbReference type="Proteomes" id="UP000663868">
    <property type="component" value="Unassembled WGS sequence"/>
</dbReference>
<organism evidence="1 2">
    <name type="scientific">Adineta steineri</name>
    <dbReference type="NCBI Taxonomy" id="433720"/>
    <lineage>
        <taxon>Eukaryota</taxon>
        <taxon>Metazoa</taxon>
        <taxon>Spiralia</taxon>
        <taxon>Gnathifera</taxon>
        <taxon>Rotifera</taxon>
        <taxon>Eurotatoria</taxon>
        <taxon>Bdelloidea</taxon>
        <taxon>Adinetida</taxon>
        <taxon>Adinetidae</taxon>
        <taxon>Adineta</taxon>
    </lineage>
</organism>
<dbReference type="Pfam" id="PF00435">
    <property type="entry name" value="Spectrin"/>
    <property type="match status" value="1"/>
</dbReference>